<evidence type="ECO:0000256" key="9">
    <source>
        <dbReference type="ARBA" id="ARBA00022801"/>
    </source>
</evidence>
<dbReference type="InterPro" id="IPR000994">
    <property type="entry name" value="Pept_M24"/>
</dbReference>
<evidence type="ECO:0000256" key="11">
    <source>
        <dbReference type="ARBA" id="ARBA00023211"/>
    </source>
</evidence>
<evidence type="ECO:0000256" key="13">
    <source>
        <dbReference type="ARBA" id="ARBA00032413"/>
    </source>
</evidence>
<dbReference type="Gene3D" id="3.40.350.10">
    <property type="entry name" value="Creatinase/prolidase N-terminal domain"/>
    <property type="match status" value="1"/>
</dbReference>
<evidence type="ECO:0000256" key="10">
    <source>
        <dbReference type="ARBA" id="ARBA00023049"/>
    </source>
</evidence>
<evidence type="ECO:0000256" key="7">
    <source>
        <dbReference type="ARBA" id="ARBA00022670"/>
    </source>
</evidence>
<keyword evidence="6" id="KW-0031">Aminopeptidase</keyword>
<gene>
    <name evidence="15" type="ORF">Dda_2129</name>
</gene>
<dbReference type="SUPFAM" id="SSF55920">
    <property type="entry name" value="Creatinase/aminopeptidase"/>
    <property type="match status" value="1"/>
</dbReference>
<organism evidence="15 16">
    <name type="scientific">Drechslerella dactyloides</name>
    <name type="common">Nematode-trapping fungus</name>
    <name type="synonym">Arthrobotrys dactyloides</name>
    <dbReference type="NCBI Taxonomy" id="74499"/>
    <lineage>
        <taxon>Eukaryota</taxon>
        <taxon>Fungi</taxon>
        <taxon>Dikarya</taxon>
        <taxon>Ascomycota</taxon>
        <taxon>Pezizomycotina</taxon>
        <taxon>Orbiliomycetes</taxon>
        <taxon>Orbiliales</taxon>
        <taxon>Orbiliaceae</taxon>
        <taxon>Drechslerella</taxon>
    </lineage>
</organism>
<dbReference type="PANTHER" id="PTHR43226">
    <property type="entry name" value="XAA-PRO AMINOPEPTIDASE 3"/>
    <property type="match status" value="1"/>
</dbReference>
<dbReference type="SUPFAM" id="SSF53092">
    <property type="entry name" value="Creatinase/prolidase N-terminal domain"/>
    <property type="match status" value="1"/>
</dbReference>
<dbReference type="Proteomes" id="UP001221413">
    <property type="component" value="Unassembled WGS sequence"/>
</dbReference>
<evidence type="ECO:0000256" key="1">
    <source>
        <dbReference type="ARBA" id="ARBA00001424"/>
    </source>
</evidence>
<name>A0AAD6J5B2_DREDA</name>
<dbReference type="Gene3D" id="3.90.230.10">
    <property type="entry name" value="Creatinase/methionine aminopeptidase superfamily"/>
    <property type="match status" value="1"/>
</dbReference>
<comment type="caution">
    <text evidence="15">The sequence shown here is derived from an EMBL/GenBank/DDBJ whole genome shotgun (WGS) entry which is preliminary data.</text>
</comment>
<dbReference type="Pfam" id="PF00557">
    <property type="entry name" value="Peptidase_M24"/>
    <property type="match status" value="1"/>
</dbReference>
<comment type="function">
    <text evidence="3">Catalyzes the removal of a penultimate prolyl residue from the N-termini of peptides.</text>
</comment>
<dbReference type="PANTHER" id="PTHR43226:SF3">
    <property type="entry name" value="XAA-PRO AMINOPEPTIDASE AN0832-RELATED"/>
    <property type="match status" value="1"/>
</dbReference>
<comment type="catalytic activity">
    <reaction evidence="1">
        <text>Release of any N-terminal amino acid, including proline, that is linked to proline, even from a dipeptide or tripeptide.</text>
        <dbReference type="EC" id="3.4.11.9"/>
    </reaction>
</comment>
<dbReference type="CDD" id="cd01087">
    <property type="entry name" value="Prolidase"/>
    <property type="match status" value="1"/>
</dbReference>
<dbReference type="InterPro" id="IPR052433">
    <property type="entry name" value="X-Pro_dipept-like"/>
</dbReference>
<reference evidence="15" key="1">
    <citation type="submission" date="2023-01" db="EMBL/GenBank/DDBJ databases">
        <title>The chitinases involved in constricting ring structure development in the nematode-trapping fungus Drechslerella dactyloides.</title>
        <authorList>
            <person name="Wang R."/>
            <person name="Zhang L."/>
            <person name="Tang P."/>
            <person name="Li S."/>
            <person name="Liang L."/>
        </authorList>
    </citation>
    <scope>NUCLEOTIDE SEQUENCE</scope>
    <source>
        <strain evidence="15">YMF1.00031</strain>
    </source>
</reference>
<dbReference type="EMBL" id="JAQGDS010000002">
    <property type="protein sequence ID" value="KAJ6263565.1"/>
    <property type="molecule type" value="Genomic_DNA"/>
</dbReference>
<sequence>MPCVRFELEVANLRGFSRVAGGFWRSGGGRYGGILIAEVPAAAAAMKTNALFPLLGFSFAALSSAMHISLNIQRPSAEVQTLNKYPAKLHARRVAQALNLTQGLVYLSGEVSRLIEDSDMPAFFRQKRYFYYLTGLDYPDAHVTYDLELDKLTLWILRPDPKEKLWRANDRSGPSPTPKSLVITHDIDIANYSEDLPSAIAAYAVANPSAKVHVIHDYYPPAAKDPVPKSTFDNTKLQYAMDVCRVVKDPYEVAMIRRANDISTKAHLRVMSEIDQLTSERDIEALFIAESIKRGGLLAYDTIAPSGRNCSILHYVNNDQLLAGKQLVLLDAGAEYELYASDVTRTFPISGRFTPEAAQIYQLVRDMQEAVFAMVKPGVKWRDCNLRAADVAAEGLIRLGVLVGDAKEIIKSRLIGGVFFPHGLGHHVGLETHDVLYGELISDKRRARMARRSSVMTRDDFEAYTASETHNRLTPGMTLTVEPGVYFNQPLYEDFMTQFPNASKYVNEDVLAKYWDVGGVRIEDCILVTANGFENLTKAPKEMQEVEKMVRMGKANSK</sequence>
<keyword evidence="16" id="KW-1185">Reference proteome</keyword>
<proteinExistence type="inferred from homology"/>
<keyword evidence="7" id="KW-0645">Protease</keyword>
<comment type="cofactor">
    <cofactor evidence="2">
        <name>Mn(2+)</name>
        <dbReference type="ChEBI" id="CHEBI:29035"/>
    </cofactor>
</comment>
<evidence type="ECO:0000256" key="8">
    <source>
        <dbReference type="ARBA" id="ARBA00022723"/>
    </source>
</evidence>
<dbReference type="GO" id="GO:0006508">
    <property type="term" value="P:proteolysis"/>
    <property type="evidence" value="ECO:0007669"/>
    <property type="project" value="UniProtKB-KW"/>
</dbReference>
<evidence type="ECO:0000313" key="15">
    <source>
        <dbReference type="EMBL" id="KAJ6263565.1"/>
    </source>
</evidence>
<dbReference type="InterPro" id="IPR029149">
    <property type="entry name" value="Creatin/AminoP/Spt16_N"/>
</dbReference>
<keyword evidence="8" id="KW-0479">Metal-binding</keyword>
<dbReference type="AlphaFoldDB" id="A0AAD6J5B2"/>
<keyword evidence="11" id="KW-0464">Manganese</keyword>
<evidence type="ECO:0000256" key="3">
    <source>
        <dbReference type="ARBA" id="ARBA00002443"/>
    </source>
</evidence>
<dbReference type="EC" id="3.4.11.9" evidence="5"/>
<dbReference type="Pfam" id="PF05195">
    <property type="entry name" value="AMP_N"/>
    <property type="match status" value="1"/>
</dbReference>
<dbReference type="GO" id="GO:0030145">
    <property type="term" value="F:manganese ion binding"/>
    <property type="evidence" value="ECO:0007669"/>
    <property type="project" value="InterPro"/>
</dbReference>
<protein>
    <recommendedName>
        <fullName evidence="5">Xaa-Pro aminopeptidase</fullName>
        <ecNumber evidence="5">3.4.11.9</ecNumber>
    </recommendedName>
    <alternativeName>
        <fullName evidence="12">Aminoacylproline aminopeptidase</fullName>
    </alternativeName>
    <alternativeName>
        <fullName evidence="13">Prolidase</fullName>
    </alternativeName>
</protein>
<comment type="similarity">
    <text evidence="4">Belongs to the peptidase M24B family.</text>
</comment>
<keyword evidence="9" id="KW-0378">Hydrolase</keyword>
<evidence type="ECO:0000256" key="5">
    <source>
        <dbReference type="ARBA" id="ARBA00012574"/>
    </source>
</evidence>
<dbReference type="InterPro" id="IPR007865">
    <property type="entry name" value="Aminopep_P_N"/>
</dbReference>
<evidence type="ECO:0000313" key="16">
    <source>
        <dbReference type="Proteomes" id="UP001221413"/>
    </source>
</evidence>
<feature type="domain" description="Aminopeptidase P N-terminal" evidence="14">
    <location>
        <begin position="85"/>
        <end position="223"/>
    </location>
</feature>
<dbReference type="InterPro" id="IPR036005">
    <property type="entry name" value="Creatinase/aminopeptidase-like"/>
</dbReference>
<dbReference type="GO" id="GO:0070006">
    <property type="term" value="F:metalloaminopeptidase activity"/>
    <property type="evidence" value="ECO:0007669"/>
    <property type="project" value="InterPro"/>
</dbReference>
<evidence type="ECO:0000256" key="6">
    <source>
        <dbReference type="ARBA" id="ARBA00022438"/>
    </source>
</evidence>
<accession>A0AAD6J5B2</accession>
<evidence type="ECO:0000256" key="2">
    <source>
        <dbReference type="ARBA" id="ARBA00001936"/>
    </source>
</evidence>
<dbReference type="SMART" id="SM01011">
    <property type="entry name" value="AMP_N"/>
    <property type="match status" value="1"/>
</dbReference>
<keyword evidence="10" id="KW-0482">Metalloprotease</keyword>
<evidence type="ECO:0000256" key="4">
    <source>
        <dbReference type="ARBA" id="ARBA00008766"/>
    </source>
</evidence>
<evidence type="ECO:0000259" key="14">
    <source>
        <dbReference type="SMART" id="SM01011"/>
    </source>
</evidence>
<evidence type="ECO:0000256" key="12">
    <source>
        <dbReference type="ARBA" id="ARBA00030849"/>
    </source>
</evidence>